<dbReference type="Gene3D" id="3.90.226.30">
    <property type="match status" value="1"/>
</dbReference>
<sequence length="178" mass="20190">MELSRRVNIVYKPRPFRTIFSHMPAMYHDIWLAGKGMYKVEPVAADGGEVIIYAPHIKTVSHTHGEVLERIGYHTRDYFLAQAEKFADVPGGIRAHSTHVKGIGRYVDGIEKPRVTVTLATSIPESVCRRINLNYRDPASLNPEDFKNREEEGILYVARAGEVLYRLEDGSVPDIDRL</sequence>
<dbReference type="PANTHER" id="PTHR33171:SF17">
    <property type="entry name" value="LARA-LIKE N-TERMINAL DOMAIN-CONTAINING PROTEIN"/>
    <property type="match status" value="1"/>
</dbReference>
<evidence type="ECO:0000313" key="1">
    <source>
        <dbReference type="EMBL" id="OPZ93508.1"/>
    </source>
</evidence>
<name>A0A1V5MJV6_UNCT6</name>
<dbReference type="PANTHER" id="PTHR33171">
    <property type="entry name" value="LAR_N DOMAIN-CONTAINING PROTEIN"/>
    <property type="match status" value="1"/>
</dbReference>
<reference evidence="1" key="1">
    <citation type="submission" date="2017-02" db="EMBL/GenBank/DDBJ databases">
        <title>Delving into the versatile metabolic prowess of the omnipresent phylum Bacteroidetes.</title>
        <authorList>
            <person name="Nobu M.K."/>
            <person name="Mei R."/>
            <person name="Narihiro T."/>
            <person name="Kuroda K."/>
            <person name="Liu W.-T."/>
        </authorList>
    </citation>
    <scope>NUCLEOTIDE SEQUENCE</scope>
    <source>
        <strain evidence="1">ADurb.Bin417</strain>
    </source>
</reference>
<proteinExistence type="predicted"/>
<organism evidence="1">
    <name type="scientific">candidate division TA06 bacterium ADurb.Bin417</name>
    <dbReference type="NCBI Taxonomy" id="1852828"/>
    <lineage>
        <taxon>Bacteria</taxon>
        <taxon>Bacteria division TA06</taxon>
    </lineage>
</organism>
<dbReference type="EMBL" id="MWAK01000021">
    <property type="protein sequence ID" value="OPZ93508.1"/>
    <property type="molecule type" value="Genomic_DNA"/>
</dbReference>
<gene>
    <name evidence="1" type="ORF">BWY73_00296</name>
</gene>
<accession>A0A1V5MJV6</accession>
<comment type="caution">
    <text evidence="1">The sequence shown here is derived from an EMBL/GenBank/DDBJ whole genome shotgun (WGS) entry which is preliminary data.</text>
</comment>
<dbReference type="Proteomes" id="UP000485484">
    <property type="component" value="Unassembled WGS sequence"/>
</dbReference>
<dbReference type="AlphaFoldDB" id="A0A1V5MJV6"/>
<dbReference type="InterPro" id="IPR043166">
    <property type="entry name" value="LarA-like_C"/>
</dbReference>
<dbReference type="InterPro" id="IPR048068">
    <property type="entry name" value="LarA-like"/>
</dbReference>
<protein>
    <submittedName>
        <fullName evidence="1">Uncharacterized protein</fullName>
    </submittedName>
</protein>